<dbReference type="HOGENOM" id="CLU_2324116_0_0_1"/>
<proteinExistence type="predicted"/>
<evidence type="ECO:0000313" key="2">
    <source>
        <dbReference type="EnsemblPlants" id="OB11G16330.1"/>
    </source>
</evidence>
<evidence type="ECO:0000313" key="3">
    <source>
        <dbReference type="Proteomes" id="UP000006038"/>
    </source>
</evidence>
<protein>
    <submittedName>
        <fullName evidence="2">Uncharacterized protein</fullName>
    </submittedName>
</protein>
<evidence type="ECO:0000256" key="1">
    <source>
        <dbReference type="SAM" id="MobiDB-lite"/>
    </source>
</evidence>
<accession>J3N747</accession>
<dbReference type="AlphaFoldDB" id="J3N747"/>
<feature type="region of interest" description="Disordered" evidence="1">
    <location>
        <begin position="1"/>
        <end position="33"/>
    </location>
</feature>
<keyword evidence="3" id="KW-1185">Reference proteome</keyword>
<organism evidence="2">
    <name type="scientific">Oryza brachyantha</name>
    <name type="common">malo sina</name>
    <dbReference type="NCBI Taxonomy" id="4533"/>
    <lineage>
        <taxon>Eukaryota</taxon>
        <taxon>Viridiplantae</taxon>
        <taxon>Streptophyta</taxon>
        <taxon>Embryophyta</taxon>
        <taxon>Tracheophyta</taxon>
        <taxon>Spermatophyta</taxon>
        <taxon>Magnoliopsida</taxon>
        <taxon>Liliopsida</taxon>
        <taxon>Poales</taxon>
        <taxon>Poaceae</taxon>
        <taxon>BOP clade</taxon>
        <taxon>Oryzoideae</taxon>
        <taxon>Oryzeae</taxon>
        <taxon>Oryzinae</taxon>
        <taxon>Oryza</taxon>
    </lineage>
</organism>
<dbReference type="Gramene" id="OB11G16330.1">
    <property type="protein sequence ID" value="OB11G16330.1"/>
    <property type="gene ID" value="OB11G16330"/>
</dbReference>
<sequence>MQETSRYQGDEALCHPPFPWPTPSSRPKAPATEALRPCRSRLQGLFRPSPRPEIWPSRFRCLGPDPDYYCFYLSVFSHSESGFASPTFSLTSACPRHRP</sequence>
<reference evidence="2" key="2">
    <citation type="submission" date="2013-04" db="UniProtKB">
        <authorList>
            <consortium name="EnsemblPlants"/>
        </authorList>
    </citation>
    <scope>IDENTIFICATION</scope>
</reference>
<dbReference type="EnsemblPlants" id="OB11G16330.1">
    <property type="protein sequence ID" value="OB11G16330.1"/>
    <property type="gene ID" value="OB11G16330"/>
</dbReference>
<dbReference type="Proteomes" id="UP000006038">
    <property type="component" value="Chromosome 11"/>
</dbReference>
<reference evidence="2" key="1">
    <citation type="journal article" date="2013" name="Nat. Commun.">
        <title>Whole-genome sequencing of Oryza brachyantha reveals mechanisms underlying Oryza genome evolution.</title>
        <authorList>
            <person name="Chen J."/>
            <person name="Huang Q."/>
            <person name="Gao D."/>
            <person name="Wang J."/>
            <person name="Lang Y."/>
            <person name="Liu T."/>
            <person name="Li B."/>
            <person name="Bai Z."/>
            <person name="Luis Goicoechea J."/>
            <person name="Liang C."/>
            <person name="Chen C."/>
            <person name="Zhang W."/>
            <person name="Sun S."/>
            <person name="Liao Y."/>
            <person name="Zhang X."/>
            <person name="Yang L."/>
            <person name="Song C."/>
            <person name="Wang M."/>
            <person name="Shi J."/>
            <person name="Liu G."/>
            <person name="Liu J."/>
            <person name="Zhou H."/>
            <person name="Zhou W."/>
            <person name="Yu Q."/>
            <person name="An N."/>
            <person name="Chen Y."/>
            <person name="Cai Q."/>
            <person name="Wang B."/>
            <person name="Liu B."/>
            <person name="Min J."/>
            <person name="Huang Y."/>
            <person name="Wu H."/>
            <person name="Li Z."/>
            <person name="Zhang Y."/>
            <person name="Yin Y."/>
            <person name="Song W."/>
            <person name="Jiang J."/>
            <person name="Jackson S.A."/>
            <person name="Wing R.A."/>
            <person name="Wang J."/>
            <person name="Chen M."/>
        </authorList>
    </citation>
    <scope>NUCLEOTIDE SEQUENCE [LARGE SCALE GENOMIC DNA]</scope>
    <source>
        <strain evidence="2">cv. IRGC 101232</strain>
    </source>
</reference>
<name>J3N747_ORYBR</name>